<dbReference type="AlphaFoldDB" id="A0A0P1IHY1"/>
<dbReference type="Proteomes" id="UP000051260">
    <property type="component" value="Unassembled WGS sequence"/>
</dbReference>
<proteinExistence type="predicted"/>
<dbReference type="EMBL" id="CYUD01000006">
    <property type="protein sequence ID" value="CUK02203.1"/>
    <property type="molecule type" value="Genomic_DNA"/>
</dbReference>
<evidence type="ECO:0000313" key="4">
    <source>
        <dbReference type="EMBL" id="CUK02203.1"/>
    </source>
</evidence>
<evidence type="ECO:0000259" key="3">
    <source>
        <dbReference type="PROSITE" id="PS50977"/>
    </source>
</evidence>
<dbReference type="PROSITE" id="PS50977">
    <property type="entry name" value="HTH_TETR_2"/>
    <property type="match status" value="1"/>
</dbReference>
<sequence>MVASRDRLADVSERARAKVGKFANRQAELADAALTTLAELGYARTSLRDIAENTEFSHGVLRYYFSDKNDLIIQCIRQYKSVCVRRYDMATEQAETPQGLVDAFTEKLTETLLKETKLHRLWYDLRSQALFDDVLQNDVQQIDRELEDMIWRIVERYAFLKNGSPILSSRAIYAAIDGLFQEALARVVSGDANGVAELEKEVRKLLPVIVRAGE</sequence>
<dbReference type="Pfam" id="PF00440">
    <property type="entry name" value="TetR_N"/>
    <property type="match status" value="1"/>
</dbReference>
<dbReference type="InterPro" id="IPR009057">
    <property type="entry name" value="Homeodomain-like_sf"/>
</dbReference>
<name>A0A0P1IHY1_9RHOB</name>
<keyword evidence="5" id="KW-1185">Reference proteome</keyword>
<dbReference type="STRING" id="1715692.RUE5091_02346"/>
<evidence type="ECO:0000313" key="5">
    <source>
        <dbReference type="Proteomes" id="UP000051260"/>
    </source>
</evidence>
<reference evidence="5" key="1">
    <citation type="submission" date="2015-09" db="EMBL/GenBank/DDBJ databases">
        <authorList>
            <person name="Rodrigo-Torres L."/>
            <person name="Arahal D.R."/>
        </authorList>
    </citation>
    <scope>NUCLEOTIDE SEQUENCE [LARGE SCALE GENOMIC DNA]</scope>
    <source>
        <strain evidence="5">CECT 5091</strain>
    </source>
</reference>
<organism evidence="4 5">
    <name type="scientific">Ruegeria denitrificans</name>
    <dbReference type="NCBI Taxonomy" id="1715692"/>
    <lineage>
        <taxon>Bacteria</taxon>
        <taxon>Pseudomonadati</taxon>
        <taxon>Pseudomonadota</taxon>
        <taxon>Alphaproteobacteria</taxon>
        <taxon>Rhodobacterales</taxon>
        <taxon>Roseobacteraceae</taxon>
        <taxon>Ruegeria</taxon>
    </lineage>
</organism>
<feature type="DNA-binding region" description="H-T-H motif" evidence="2">
    <location>
        <begin position="46"/>
        <end position="65"/>
    </location>
</feature>
<feature type="domain" description="HTH tetR-type" evidence="3">
    <location>
        <begin position="23"/>
        <end position="83"/>
    </location>
</feature>
<gene>
    <name evidence="4" type="ORF">RUE5091_02346</name>
</gene>
<dbReference type="OrthoDB" id="8220622at2"/>
<dbReference type="PANTHER" id="PTHR43479">
    <property type="entry name" value="ACREF/ENVCD OPERON REPRESSOR-RELATED"/>
    <property type="match status" value="1"/>
</dbReference>
<dbReference type="GO" id="GO:0003677">
    <property type="term" value="F:DNA binding"/>
    <property type="evidence" value="ECO:0007669"/>
    <property type="project" value="UniProtKB-UniRule"/>
</dbReference>
<dbReference type="SUPFAM" id="SSF46689">
    <property type="entry name" value="Homeodomain-like"/>
    <property type="match status" value="1"/>
</dbReference>
<dbReference type="InterPro" id="IPR050624">
    <property type="entry name" value="HTH-type_Tx_Regulator"/>
</dbReference>
<evidence type="ECO:0000256" key="2">
    <source>
        <dbReference type="PROSITE-ProRule" id="PRU00335"/>
    </source>
</evidence>
<protein>
    <submittedName>
        <fullName evidence="4">Transcriptional regulator BetI</fullName>
    </submittedName>
</protein>
<evidence type="ECO:0000256" key="1">
    <source>
        <dbReference type="ARBA" id="ARBA00023125"/>
    </source>
</evidence>
<dbReference type="PANTHER" id="PTHR43479:SF11">
    <property type="entry name" value="ACREF_ENVCD OPERON REPRESSOR-RELATED"/>
    <property type="match status" value="1"/>
</dbReference>
<accession>A0A0P1IHY1</accession>
<keyword evidence="1 2" id="KW-0238">DNA-binding</keyword>
<dbReference type="InterPro" id="IPR001647">
    <property type="entry name" value="HTH_TetR"/>
</dbReference>
<dbReference type="Gene3D" id="1.10.357.10">
    <property type="entry name" value="Tetracycline Repressor, domain 2"/>
    <property type="match status" value="1"/>
</dbReference>